<reference evidence="2 3" key="1">
    <citation type="submission" date="2017-10" db="EMBL/GenBank/DDBJ databases">
        <title>The draft genome sequence of Lewinella marina KCTC 32374.</title>
        <authorList>
            <person name="Wang K."/>
        </authorList>
    </citation>
    <scope>NUCLEOTIDE SEQUENCE [LARGE SCALE GENOMIC DNA]</scope>
    <source>
        <strain evidence="2 3">MKG-38</strain>
    </source>
</reference>
<comment type="caution">
    <text evidence="2">The sequence shown here is derived from an EMBL/GenBank/DDBJ whole genome shotgun (WGS) entry which is preliminary data.</text>
</comment>
<sequence>MPACEKEEAEITPTKEEFSEGITAEKTSVSTFEIVSLVAAGNIRGQYTADFGGLPVQLMRTSDSTLTFYVPDVEVGTHFLEFDLARIRFSVQKTAAPSEAEFLAATNQRFERDLALLDPTTETEKAEVDSLKGYRKEVMQLFSGLTADERRQAISFYHANQAVFRTFAEGTFSILDAQTTMKRQSNCPRSDYKAFYGCTAGNLGNTAIALKDASKQFVEMLLLAGASAYLAPASFGLSTAGTALALGTAGYLLITEVRPAALRFKHSIFPFLAANWIFTQAVFEVVADEFVDNLSTELNLQPTFRSFTAQDGGLSAGSALLVRAMGNLRGYWNKLNRIFGSYPDFQQSETTVQLDSSDISITDISNPNVQLKKHTGESATFENKSRKEEKFSYTIRASKEGFTEEKVVQATIKPRTCEPDSLLGVWREEAYNTCYPNPDGTPAYAGTNTITVKSDGTVTYTYPDGTTLALSARVYGCIIQYSSPWGGGYFYLRLQSHSQYGALQHGDGCLSVRVFRQ</sequence>
<evidence type="ECO:0000313" key="2">
    <source>
        <dbReference type="EMBL" id="PHK97294.1"/>
    </source>
</evidence>
<feature type="region of interest" description="Disordered" evidence="1">
    <location>
        <begin position="1"/>
        <end position="20"/>
    </location>
</feature>
<keyword evidence="3" id="KW-1185">Reference proteome</keyword>
<evidence type="ECO:0000256" key="1">
    <source>
        <dbReference type="SAM" id="MobiDB-lite"/>
    </source>
</evidence>
<dbReference type="Proteomes" id="UP000226437">
    <property type="component" value="Unassembled WGS sequence"/>
</dbReference>
<name>A0A2G0CBE9_9BACT</name>
<proteinExistence type="predicted"/>
<dbReference type="EMBL" id="PDLO01000010">
    <property type="protein sequence ID" value="PHK97294.1"/>
    <property type="molecule type" value="Genomic_DNA"/>
</dbReference>
<evidence type="ECO:0000313" key="3">
    <source>
        <dbReference type="Proteomes" id="UP000226437"/>
    </source>
</evidence>
<organism evidence="2 3">
    <name type="scientific">Neolewinella marina</name>
    <dbReference type="NCBI Taxonomy" id="438751"/>
    <lineage>
        <taxon>Bacteria</taxon>
        <taxon>Pseudomonadati</taxon>
        <taxon>Bacteroidota</taxon>
        <taxon>Saprospiria</taxon>
        <taxon>Saprospirales</taxon>
        <taxon>Lewinellaceae</taxon>
        <taxon>Neolewinella</taxon>
    </lineage>
</organism>
<accession>A0A2G0CBE9</accession>
<gene>
    <name evidence="2" type="ORF">CGL56_17100</name>
</gene>
<protein>
    <submittedName>
        <fullName evidence="2">Uncharacterized protein</fullName>
    </submittedName>
</protein>
<dbReference type="AlphaFoldDB" id="A0A2G0CBE9"/>